<evidence type="ECO:0000256" key="6">
    <source>
        <dbReference type="ARBA" id="ARBA00022989"/>
    </source>
</evidence>
<gene>
    <name evidence="15" type="ORF">ACFQPS_05910</name>
</gene>
<evidence type="ECO:0000256" key="10">
    <source>
        <dbReference type="PROSITE-ProRule" id="PRU01193"/>
    </source>
</evidence>
<dbReference type="Gene3D" id="3.30.465.10">
    <property type="match status" value="1"/>
</dbReference>
<dbReference type="Proteomes" id="UP001596456">
    <property type="component" value="Unassembled WGS sequence"/>
</dbReference>
<feature type="transmembrane region" description="Helical" evidence="12">
    <location>
        <begin position="6"/>
        <end position="24"/>
    </location>
</feature>
<keyword evidence="3" id="KW-1003">Cell membrane</keyword>
<keyword evidence="6 10" id="KW-1133">Transmembrane helix</keyword>
<dbReference type="SUPFAM" id="SSF56176">
    <property type="entry name" value="FAD-binding/transporter-associated domain-like"/>
    <property type="match status" value="1"/>
</dbReference>
<protein>
    <submittedName>
        <fullName evidence="15">HlyC/CorC family transporter</fullName>
    </submittedName>
</protein>
<dbReference type="InterPro" id="IPR036318">
    <property type="entry name" value="FAD-bd_PCMH-like_sf"/>
</dbReference>
<dbReference type="SMART" id="SM01091">
    <property type="entry name" value="CorC_HlyC"/>
    <property type="match status" value="1"/>
</dbReference>
<reference evidence="16" key="1">
    <citation type="journal article" date="2019" name="Int. J. Syst. Evol. Microbiol.">
        <title>The Global Catalogue of Microorganisms (GCM) 10K type strain sequencing project: providing services to taxonomists for standard genome sequencing and annotation.</title>
        <authorList>
            <consortium name="The Broad Institute Genomics Platform"/>
            <consortium name="The Broad Institute Genome Sequencing Center for Infectious Disease"/>
            <person name="Wu L."/>
            <person name="Ma J."/>
        </authorList>
    </citation>
    <scope>NUCLEOTIDE SEQUENCE [LARGE SCALE GENOMIC DNA]</scope>
    <source>
        <strain evidence="16">CGMCC 1.16275</strain>
    </source>
</reference>
<evidence type="ECO:0000259" key="13">
    <source>
        <dbReference type="PROSITE" id="PS51371"/>
    </source>
</evidence>
<evidence type="ECO:0000256" key="11">
    <source>
        <dbReference type="SAM" id="MobiDB-lite"/>
    </source>
</evidence>
<dbReference type="CDD" id="cd04590">
    <property type="entry name" value="CBS_pair_CorC_HlyC_assoc"/>
    <property type="match status" value="1"/>
</dbReference>
<keyword evidence="8 10" id="KW-0472">Membrane</keyword>
<evidence type="ECO:0000256" key="5">
    <source>
        <dbReference type="ARBA" id="ARBA00022737"/>
    </source>
</evidence>
<comment type="caution">
    <text evidence="15">The sequence shown here is derived from an EMBL/GenBank/DDBJ whole genome shotgun (WGS) entry which is preliminary data.</text>
</comment>
<dbReference type="PANTHER" id="PTHR22777">
    <property type="entry name" value="HEMOLYSIN-RELATED"/>
    <property type="match status" value="1"/>
</dbReference>
<dbReference type="Gene3D" id="3.10.580.10">
    <property type="entry name" value="CBS-domain"/>
    <property type="match status" value="1"/>
</dbReference>
<evidence type="ECO:0000256" key="12">
    <source>
        <dbReference type="SAM" id="Phobius"/>
    </source>
</evidence>
<dbReference type="InterPro" id="IPR044751">
    <property type="entry name" value="Ion_transp-like_CBS"/>
</dbReference>
<feature type="transmembrane region" description="Helical" evidence="12">
    <location>
        <begin position="61"/>
        <end position="87"/>
    </location>
</feature>
<dbReference type="PROSITE" id="PS51846">
    <property type="entry name" value="CNNM"/>
    <property type="match status" value="1"/>
</dbReference>
<organism evidence="15 16">
    <name type="scientific">Rhodocista pekingensis</name>
    <dbReference type="NCBI Taxonomy" id="201185"/>
    <lineage>
        <taxon>Bacteria</taxon>
        <taxon>Pseudomonadati</taxon>
        <taxon>Pseudomonadota</taxon>
        <taxon>Alphaproteobacteria</taxon>
        <taxon>Rhodospirillales</taxon>
        <taxon>Azospirillaceae</taxon>
        <taxon>Rhodocista</taxon>
    </lineage>
</organism>
<evidence type="ECO:0000313" key="16">
    <source>
        <dbReference type="Proteomes" id="UP001596456"/>
    </source>
</evidence>
<dbReference type="PANTHER" id="PTHR22777:SF32">
    <property type="entry name" value="UPF0053 INNER MEMBRANE PROTEIN YFJD"/>
    <property type="match status" value="1"/>
</dbReference>
<evidence type="ECO:0000256" key="7">
    <source>
        <dbReference type="ARBA" id="ARBA00023122"/>
    </source>
</evidence>
<evidence type="ECO:0000313" key="15">
    <source>
        <dbReference type="EMBL" id="MFC7332690.1"/>
    </source>
</evidence>
<comment type="subcellular location">
    <subcellularLocation>
        <location evidence="1">Cell membrane</location>
        <topology evidence="1">Multi-pass membrane protein</topology>
    </subcellularLocation>
</comment>
<comment type="similarity">
    <text evidence="2">Belongs to the UPF0053 family. Hemolysin C subfamily.</text>
</comment>
<name>A0ABW2KTP3_9PROT</name>
<dbReference type="Pfam" id="PF01595">
    <property type="entry name" value="CNNM"/>
    <property type="match status" value="1"/>
</dbReference>
<evidence type="ECO:0000256" key="2">
    <source>
        <dbReference type="ARBA" id="ARBA00006446"/>
    </source>
</evidence>
<feature type="region of interest" description="Disordered" evidence="11">
    <location>
        <begin position="420"/>
        <end position="454"/>
    </location>
</feature>
<accession>A0ABW2KTP3</accession>
<evidence type="ECO:0000256" key="3">
    <source>
        <dbReference type="ARBA" id="ARBA00022475"/>
    </source>
</evidence>
<feature type="domain" description="CBS" evidence="13">
    <location>
        <begin position="208"/>
        <end position="268"/>
    </location>
</feature>
<evidence type="ECO:0000256" key="1">
    <source>
        <dbReference type="ARBA" id="ARBA00004651"/>
    </source>
</evidence>
<dbReference type="InterPro" id="IPR046342">
    <property type="entry name" value="CBS_dom_sf"/>
</dbReference>
<dbReference type="Pfam" id="PF03471">
    <property type="entry name" value="CorC_HlyC"/>
    <property type="match status" value="1"/>
</dbReference>
<dbReference type="PROSITE" id="PS51371">
    <property type="entry name" value="CBS"/>
    <property type="match status" value="2"/>
</dbReference>
<feature type="domain" description="CNNM transmembrane" evidence="14">
    <location>
        <begin position="1"/>
        <end position="190"/>
    </location>
</feature>
<dbReference type="RefSeq" id="WP_377357259.1">
    <property type="nucleotide sequence ID" value="NZ_JBHTCM010000006.1"/>
</dbReference>
<feature type="transmembrane region" description="Helical" evidence="12">
    <location>
        <begin position="93"/>
        <end position="112"/>
    </location>
</feature>
<dbReference type="InterPro" id="IPR002550">
    <property type="entry name" value="CNNM"/>
</dbReference>
<keyword evidence="5" id="KW-0677">Repeat</keyword>
<proteinExistence type="inferred from homology"/>
<feature type="domain" description="CBS" evidence="13">
    <location>
        <begin position="276"/>
        <end position="333"/>
    </location>
</feature>
<evidence type="ECO:0000256" key="4">
    <source>
        <dbReference type="ARBA" id="ARBA00022692"/>
    </source>
</evidence>
<dbReference type="Pfam" id="PF00571">
    <property type="entry name" value="CBS"/>
    <property type="match status" value="2"/>
</dbReference>
<keyword evidence="7 9" id="KW-0129">CBS domain</keyword>
<sequence>MDLTLWLTVAGIFVLLVLSAFFSGSETALTAASRARVHQLAQEGDRRARMVQDLREHKDRLIGAILLGNNLVNILASSLATSVLIVLVGEAGVAVATLAMTLLILIFSEVLPKTYALHYADRAALAVAPTLRIVVRLLAPVTLAVTTIVRLVLRAFGTDVQNVTVGDHADELRGYIELHRGPEEEVRHERAMLRSILELADVEVLEIMTHRRNLVMVDASQPAERIAEEVLECPFTRVPLWEENPDNIVGVLHVKALLRELRNRGGSAGGIDVKAIAATPWFIPDTTTLFDQLQAFRQRREHFALVVDEYGSLMGIVTLEDILEEIVGDITDELDVAVAGVRPQPNGTYIVDGWVTIRDLNREFEWGLPDEQASTIAGLVLYEARRIPEVGQAFSFHGFKFEILRRHRHQITALRITPPEHLRPHLPPVAPPRTVPPPAPPAERPDGTGVAGRT</sequence>
<feature type="compositionally biased region" description="Pro residues" evidence="11">
    <location>
        <begin position="425"/>
        <end position="442"/>
    </location>
</feature>
<feature type="transmembrane region" description="Helical" evidence="12">
    <location>
        <begin position="133"/>
        <end position="153"/>
    </location>
</feature>
<keyword evidence="16" id="KW-1185">Reference proteome</keyword>
<evidence type="ECO:0000256" key="8">
    <source>
        <dbReference type="ARBA" id="ARBA00023136"/>
    </source>
</evidence>
<dbReference type="InterPro" id="IPR016169">
    <property type="entry name" value="FAD-bd_PCMH_sub2"/>
</dbReference>
<keyword evidence="4 10" id="KW-0812">Transmembrane</keyword>
<evidence type="ECO:0000259" key="14">
    <source>
        <dbReference type="PROSITE" id="PS51846"/>
    </source>
</evidence>
<dbReference type="InterPro" id="IPR000644">
    <property type="entry name" value="CBS_dom"/>
</dbReference>
<dbReference type="InterPro" id="IPR005170">
    <property type="entry name" value="Transptr-assoc_dom"/>
</dbReference>
<evidence type="ECO:0000256" key="9">
    <source>
        <dbReference type="PROSITE-ProRule" id="PRU00703"/>
    </source>
</evidence>
<dbReference type="EMBL" id="JBHTCM010000006">
    <property type="protein sequence ID" value="MFC7332690.1"/>
    <property type="molecule type" value="Genomic_DNA"/>
</dbReference>
<dbReference type="SMART" id="SM00116">
    <property type="entry name" value="CBS"/>
    <property type="match status" value="2"/>
</dbReference>
<dbReference type="SUPFAM" id="SSF54631">
    <property type="entry name" value="CBS-domain pair"/>
    <property type="match status" value="1"/>
</dbReference>